<keyword evidence="2" id="KW-1185">Reference proteome</keyword>
<dbReference type="EMBL" id="SRYG01000005">
    <property type="protein sequence ID" value="TGY66650.1"/>
    <property type="molecule type" value="Genomic_DNA"/>
</dbReference>
<proteinExistence type="predicted"/>
<sequence length="329" mass="37108">MKTNNSYTPPFTMTDKITSLVIEIGELVGKITVSEAQAANLVLRRENQIKTIQSSLAIENNSLTVDQVTDIINGKRVLAPPSDIREAKNAYEAYEILQTLDPYSLNDLLKAHAFMMNGLIKDAGRFRSKNAGVYSGTTLIHAGTPAHYIPEVMKQLFNWLRYSNTHPLIKSCVFHYEFEFIHPFADGNGRTGRLWHSLILQTWKPFFAWIPIETLIHKNQQEYYWAINASNTKGESTIFVEFMLRMIRQALNQFTPDVGINVGTNVGINSLEDQVVSLLKDNPSHSARSLGEQLGLSQRQVERVLAKLKKDGTIKRTGSNKSGSWQVIK</sequence>
<accession>A0AC61RA22</accession>
<reference evidence="1" key="1">
    <citation type="submission" date="2019-04" db="EMBL/GenBank/DDBJ databases">
        <title>Microbes associate with the intestines of laboratory mice.</title>
        <authorList>
            <person name="Navarre W."/>
            <person name="Wong E."/>
            <person name="Huang K."/>
            <person name="Tropini C."/>
            <person name="Ng K."/>
            <person name="Yu B."/>
        </authorList>
    </citation>
    <scope>NUCLEOTIDE SEQUENCE</scope>
    <source>
        <strain evidence="1">NM09_H32</strain>
    </source>
</reference>
<protein>
    <submittedName>
        <fullName evidence="1">Fic family protein</fullName>
    </submittedName>
</protein>
<comment type="caution">
    <text evidence="1">The sequence shown here is derived from an EMBL/GenBank/DDBJ whole genome shotgun (WGS) entry which is preliminary data.</text>
</comment>
<organism evidence="1 2">
    <name type="scientific">Dubosiella muris</name>
    <dbReference type="NCBI Taxonomy" id="3038133"/>
    <lineage>
        <taxon>Bacteria</taxon>
        <taxon>Bacillati</taxon>
        <taxon>Bacillota</taxon>
        <taxon>Erysipelotrichia</taxon>
        <taxon>Erysipelotrichales</taxon>
        <taxon>Erysipelotrichaceae</taxon>
        <taxon>Dubosiella</taxon>
    </lineage>
</organism>
<evidence type="ECO:0000313" key="2">
    <source>
        <dbReference type="Proteomes" id="UP000308836"/>
    </source>
</evidence>
<gene>
    <name evidence="1" type="ORF">E5336_03750</name>
</gene>
<name>A0AC61RA22_9FIRM</name>
<dbReference type="Proteomes" id="UP000308836">
    <property type="component" value="Unassembled WGS sequence"/>
</dbReference>
<evidence type="ECO:0000313" key="1">
    <source>
        <dbReference type="EMBL" id="TGY66650.1"/>
    </source>
</evidence>